<dbReference type="PANTHER" id="PTHR34222">
    <property type="entry name" value="GAG_PRE-INTEGRS DOMAIN-CONTAINING PROTEIN"/>
    <property type="match status" value="1"/>
</dbReference>
<organism evidence="1 2">
    <name type="scientific">Chenopodium quinoa</name>
    <name type="common">Quinoa</name>
    <dbReference type="NCBI Taxonomy" id="63459"/>
    <lineage>
        <taxon>Eukaryota</taxon>
        <taxon>Viridiplantae</taxon>
        <taxon>Streptophyta</taxon>
        <taxon>Embryophyta</taxon>
        <taxon>Tracheophyta</taxon>
        <taxon>Spermatophyta</taxon>
        <taxon>Magnoliopsida</taxon>
        <taxon>eudicotyledons</taxon>
        <taxon>Gunneridae</taxon>
        <taxon>Pentapetalae</taxon>
        <taxon>Caryophyllales</taxon>
        <taxon>Chenopodiaceae</taxon>
        <taxon>Chenopodioideae</taxon>
        <taxon>Atripliceae</taxon>
        <taxon>Chenopodium</taxon>
    </lineage>
</organism>
<dbReference type="AlphaFoldDB" id="A0A803M5J6"/>
<dbReference type="Gramene" id="AUR62023719-RA">
    <property type="protein sequence ID" value="AUR62023719-RA:cds"/>
    <property type="gene ID" value="AUR62023719"/>
</dbReference>
<evidence type="ECO:0000313" key="1">
    <source>
        <dbReference type="EnsemblPlants" id="AUR62023719-RA:cds"/>
    </source>
</evidence>
<dbReference type="EnsemblPlants" id="AUR62023719-RA">
    <property type="protein sequence ID" value="AUR62023719-RA:cds"/>
    <property type="gene ID" value="AUR62023719"/>
</dbReference>
<dbReference type="Proteomes" id="UP000596660">
    <property type="component" value="Unplaced"/>
</dbReference>
<name>A0A803M5J6_CHEQI</name>
<reference evidence="1" key="1">
    <citation type="journal article" date="2017" name="Nature">
        <title>The genome of Chenopodium quinoa.</title>
        <authorList>
            <person name="Jarvis D.E."/>
            <person name="Ho Y.S."/>
            <person name="Lightfoot D.J."/>
            <person name="Schmoeckel S.M."/>
            <person name="Li B."/>
            <person name="Borm T.J.A."/>
            <person name="Ohyanagi H."/>
            <person name="Mineta K."/>
            <person name="Michell C.T."/>
            <person name="Saber N."/>
            <person name="Kharbatia N.M."/>
            <person name="Rupper R.R."/>
            <person name="Sharp A.R."/>
            <person name="Dally N."/>
            <person name="Boughton B.A."/>
            <person name="Woo Y.H."/>
            <person name="Gao G."/>
            <person name="Schijlen E.G.W.M."/>
            <person name="Guo X."/>
            <person name="Momin A.A."/>
            <person name="Negrao S."/>
            <person name="Al-Babili S."/>
            <person name="Gehring C."/>
            <person name="Roessner U."/>
            <person name="Jung C."/>
            <person name="Murphy K."/>
            <person name="Arold S.T."/>
            <person name="Gojobori T."/>
            <person name="van der Linden C.G."/>
            <person name="van Loo E.N."/>
            <person name="Jellen E.N."/>
            <person name="Maughan P.J."/>
            <person name="Tester M."/>
        </authorList>
    </citation>
    <scope>NUCLEOTIDE SEQUENCE [LARGE SCALE GENOMIC DNA]</scope>
    <source>
        <strain evidence="1">cv. PI 614886</strain>
    </source>
</reference>
<sequence length="149" mass="16714">MERQQEESRLFQFLNGLDEEYSPQRSQFLIMAPLPTVETACSAIQQEESQREVLNKICQNRGGNGCYAQQDFRDHLKQQQMKGKPKADTKVAAMGQISSEGTSDAGSITFTSSQFDQFLKKFTGMSAQSSSVVSETDDELEYIFEGMVT</sequence>
<accession>A0A803M5J6</accession>
<dbReference type="PANTHER" id="PTHR34222:SF97">
    <property type="entry name" value="CATALYTIC REGION, PUTATIVE-RELATED"/>
    <property type="match status" value="1"/>
</dbReference>
<evidence type="ECO:0000313" key="2">
    <source>
        <dbReference type="Proteomes" id="UP000596660"/>
    </source>
</evidence>
<keyword evidence="2" id="KW-1185">Reference proteome</keyword>
<protein>
    <submittedName>
        <fullName evidence="1">Uncharacterized protein</fullName>
    </submittedName>
</protein>
<reference evidence="1" key="2">
    <citation type="submission" date="2021-03" db="UniProtKB">
        <authorList>
            <consortium name="EnsemblPlants"/>
        </authorList>
    </citation>
    <scope>IDENTIFICATION</scope>
</reference>
<proteinExistence type="predicted"/>